<dbReference type="InterPro" id="IPR036322">
    <property type="entry name" value="WD40_repeat_dom_sf"/>
</dbReference>
<evidence type="ECO:0000313" key="2">
    <source>
        <dbReference type="EMBL" id="CAG8521019.1"/>
    </source>
</evidence>
<keyword evidence="1" id="KW-1133">Transmembrane helix</keyword>
<accession>A0A9N9FAT4</accession>
<keyword evidence="1" id="KW-0812">Transmembrane</keyword>
<sequence length="1007" mass="118077">MDKNKSHIGIPIEIPIPADKNYLIKESELFTKYAAVSQDDSFIVIFDTNNDDLFDLRMYKIITNEDTKKKELSEGHSESFTFTDIEDQEMMRSSHFLNWSVTVSNVHQEKFRLIAISCIGQDDMQNLSGSNRCGFTKIWMIENDFDIKRCNIEIESGGIIHLLSEADEFILILLKGNGIYKHRLLYSLVSKKFQHEILVLNYPERIINALSYNCSDSIIKHTIIPSSEIIRKYLLRCLSSHYLLVDTSERDPNKNIELYDLRTNQLMNVFKRYKIGLSILDREKPGAFAISNDEKLLAYVSGNEIKIYLIENGLELSSLSCKKGGMHNVEFMRFVFNNEKLLIFKKNRTVAVWDIFNSVRGFIEFIPFEKDIYSCLAKRMTRIVIEPILENEPFIILNIRPFFDINQIVWDKLNLNKHLKESGLNSDWKELDPSKLNMIIMIEKKLITDGKQRLQFPRYVIYLDVEKQTRLLIGYNSIQVWRGKKLEFIRIVNDDPKAPEEPHEKFQVTKIRYALQKFDLLISLEEGKEIQIKIEHEDDIIQIVRDAIKALVYFDSQSKSVNIAFDVKRSIFNEIVHQTRNIITRFITLYSNLWRLIDFRYRLMTEFINIRDFSLIARILFNKKNASEKYISQILSMVLNNNESEIKTKLENIISRHSSKALNKDEERPLHSWQVPLKHILLDKESNIDVTMLALFLEYYSNNAMDNIGWMNSVSEIISELYERKYGLYIQEFLFKPCFGNKELDFSSFKFHEIKKHSEDSLKVFIPITQLIPRDTDLNLINISDDEIPHIKMIPFIDFTTNKENQSTPSKFKKIITKLFLPGKSSSIKNEDYSPFIRIINLVKKDDPFYENPSMEAITNIIFILLGYIQLSEESDNPFANPLSSILAAFYWDSTIFDFWNFWPLTIINVIFGFLIVIVLEDIIISFMGSFMGRSVLQIRNAFIYNYAFLEGSSLSSEMNIYDFKFKDKFKIRYICFLDEQLLTGAWNEKSIELDSESLVKLEKNMD</sequence>
<name>A0A9N9FAT4_9GLOM</name>
<keyword evidence="3" id="KW-1185">Reference proteome</keyword>
<comment type="caution">
    <text evidence="2">The sequence shown here is derived from an EMBL/GenBank/DDBJ whole genome shotgun (WGS) entry which is preliminary data.</text>
</comment>
<organism evidence="2 3">
    <name type="scientific">Dentiscutata erythropus</name>
    <dbReference type="NCBI Taxonomy" id="1348616"/>
    <lineage>
        <taxon>Eukaryota</taxon>
        <taxon>Fungi</taxon>
        <taxon>Fungi incertae sedis</taxon>
        <taxon>Mucoromycota</taxon>
        <taxon>Glomeromycotina</taxon>
        <taxon>Glomeromycetes</taxon>
        <taxon>Diversisporales</taxon>
        <taxon>Gigasporaceae</taxon>
        <taxon>Dentiscutata</taxon>
    </lineage>
</organism>
<reference evidence="2" key="1">
    <citation type="submission" date="2021-06" db="EMBL/GenBank/DDBJ databases">
        <authorList>
            <person name="Kallberg Y."/>
            <person name="Tangrot J."/>
            <person name="Rosling A."/>
        </authorList>
    </citation>
    <scope>NUCLEOTIDE SEQUENCE</scope>
    <source>
        <strain evidence="2">MA453B</strain>
    </source>
</reference>
<dbReference type="Proteomes" id="UP000789405">
    <property type="component" value="Unassembled WGS sequence"/>
</dbReference>
<keyword evidence="1" id="KW-0472">Membrane</keyword>
<protein>
    <submittedName>
        <fullName evidence="2">16050_t:CDS:1</fullName>
    </submittedName>
</protein>
<gene>
    <name evidence="2" type="ORF">DERYTH_LOCUS3870</name>
</gene>
<evidence type="ECO:0000313" key="3">
    <source>
        <dbReference type="Proteomes" id="UP000789405"/>
    </source>
</evidence>
<dbReference type="OrthoDB" id="2420368at2759"/>
<proteinExistence type="predicted"/>
<evidence type="ECO:0000256" key="1">
    <source>
        <dbReference type="SAM" id="Phobius"/>
    </source>
</evidence>
<dbReference type="EMBL" id="CAJVPY010001413">
    <property type="protein sequence ID" value="CAG8521019.1"/>
    <property type="molecule type" value="Genomic_DNA"/>
</dbReference>
<feature type="transmembrane region" description="Helical" evidence="1">
    <location>
        <begin position="902"/>
        <end position="925"/>
    </location>
</feature>
<dbReference type="SUPFAM" id="SSF50978">
    <property type="entry name" value="WD40 repeat-like"/>
    <property type="match status" value="1"/>
</dbReference>
<dbReference type="AlphaFoldDB" id="A0A9N9FAT4"/>